<gene>
    <name evidence="1" type="ORF">Sradi_3961900</name>
</gene>
<keyword evidence="1" id="KW-0808">Transferase</keyword>
<accession>A0AAW2PJ07</accession>
<comment type="caution">
    <text evidence="1">The sequence shown here is derived from an EMBL/GenBank/DDBJ whole genome shotgun (WGS) entry which is preliminary data.</text>
</comment>
<dbReference type="GO" id="GO:0016301">
    <property type="term" value="F:kinase activity"/>
    <property type="evidence" value="ECO:0007669"/>
    <property type="project" value="UniProtKB-KW"/>
</dbReference>
<sequence length="154" mass="17325">MDAVAVLGGATTISYASSSPAKDGRLSHTPTRSLNLHTSHLAAFRPCSSLFTYSPSRPYASKNLQKAHIFLPHLVASMVFKFNFFSWFFKNSFPVVRLLPSLCLLFVQEDVEESYIMIKPDGVQRGLVRFHLLINNVIELVVKLSCGLRYNFKV</sequence>
<evidence type="ECO:0000313" key="1">
    <source>
        <dbReference type="EMBL" id="KAL0355150.1"/>
    </source>
</evidence>
<reference evidence="1" key="1">
    <citation type="submission" date="2020-06" db="EMBL/GenBank/DDBJ databases">
        <authorList>
            <person name="Li T."/>
            <person name="Hu X."/>
            <person name="Zhang T."/>
            <person name="Song X."/>
            <person name="Zhang H."/>
            <person name="Dai N."/>
            <person name="Sheng W."/>
            <person name="Hou X."/>
            <person name="Wei L."/>
        </authorList>
    </citation>
    <scope>NUCLEOTIDE SEQUENCE</scope>
    <source>
        <strain evidence="1">G02</strain>
        <tissue evidence="1">Leaf</tissue>
    </source>
</reference>
<proteinExistence type="predicted"/>
<dbReference type="AlphaFoldDB" id="A0AAW2PJ07"/>
<dbReference type="EMBL" id="JACGWJ010000017">
    <property type="protein sequence ID" value="KAL0355150.1"/>
    <property type="molecule type" value="Genomic_DNA"/>
</dbReference>
<organism evidence="1">
    <name type="scientific">Sesamum radiatum</name>
    <name type="common">Black benniseed</name>
    <dbReference type="NCBI Taxonomy" id="300843"/>
    <lineage>
        <taxon>Eukaryota</taxon>
        <taxon>Viridiplantae</taxon>
        <taxon>Streptophyta</taxon>
        <taxon>Embryophyta</taxon>
        <taxon>Tracheophyta</taxon>
        <taxon>Spermatophyta</taxon>
        <taxon>Magnoliopsida</taxon>
        <taxon>eudicotyledons</taxon>
        <taxon>Gunneridae</taxon>
        <taxon>Pentapetalae</taxon>
        <taxon>asterids</taxon>
        <taxon>lamiids</taxon>
        <taxon>Lamiales</taxon>
        <taxon>Pedaliaceae</taxon>
        <taxon>Sesamum</taxon>
    </lineage>
</organism>
<protein>
    <submittedName>
        <fullName evidence="1">Nucleoside diphosphate kinase, chloroplastic</fullName>
    </submittedName>
</protein>
<keyword evidence="1" id="KW-0418">Kinase</keyword>
<reference evidence="1" key="2">
    <citation type="journal article" date="2024" name="Plant">
        <title>Genomic evolution and insights into agronomic trait innovations of Sesamum species.</title>
        <authorList>
            <person name="Miao H."/>
            <person name="Wang L."/>
            <person name="Qu L."/>
            <person name="Liu H."/>
            <person name="Sun Y."/>
            <person name="Le M."/>
            <person name="Wang Q."/>
            <person name="Wei S."/>
            <person name="Zheng Y."/>
            <person name="Lin W."/>
            <person name="Duan Y."/>
            <person name="Cao H."/>
            <person name="Xiong S."/>
            <person name="Wang X."/>
            <person name="Wei L."/>
            <person name="Li C."/>
            <person name="Ma Q."/>
            <person name="Ju M."/>
            <person name="Zhao R."/>
            <person name="Li G."/>
            <person name="Mu C."/>
            <person name="Tian Q."/>
            <person name="Mei H."/>
            <person name="Zhang T."/>
            <person name="Gao T."/>
            <person name="Zhang H."/>
        </authorList>
    </citation>
    <scope>NUCLEOTIDE SEQUENCE</scope>
    <source>
        <strain evidence="1">G02</strain>
    </source>
</reference>
<name>A0AAW2PJ07_SESRA</name>